<gene>
    <name evidence="1" type="ORF">HAX54_045734</name>
</gene>
<proteinExistence type="predicted"/>
<organism evidence="1 2">
    <name type="scientific">Datura stramonium</name>
    <name type="common">Jimsonweed</name>
    <name type="synonym">Common thornapple</name>
    <dbReference type="NCBI Taxonomy" id="4076"/>
    <lineage>
        <taxon>Eukaryota</taxon>
        <taxon>Viridiplantae</taxon>
        <taxon>Streptophyta</taxon>
        <taxon>Embryophyta</taxon>
        <taxon>Tracheophyta</taxon>
        <taxon>Spermatophyta</taxon>
        <taxon>Magnoliopsida</taxon>
        <taxon>eudicotyledons</taxon>
        <taxon>Gunneridae</taxon>
        <taxon>Pentapetalae</taxon>
        <taxon>asterids</taxon>
        <taxon>lamiids</taxon>
        <taxon>Solanales</taxon>
        <taxon>Solanaceae</taxon>
        <taxon>Solanoideae</taxon>
        <taxon>Datureae</taxon>
        <taxon>Datura</taxon>
    </lineage>
</organism>
<evidence type="ECO:0000313" key="1">
    <source>
        <dbReference type="EMBL" id="MCD7461250.1"/>
    </source>
</evidence>
<name>A0ABS8SQY4_DATST</name>
<reference evidence="1 2" key="1">
    <citation type="journal article" date="2021" name="BMC Genomics">
        <title>Datura genome reveals duplications of psychoactive alkaloid biosynthetic genes and high mutation rate following tissue culture.</title>
        <authorList>
            <person name="Rajewski A."/>
            <person name="Carter-House D."/>
            <person name="Stajich J."/>
            <person name="Litt A."/>
        </authorList>
    </citation>
    <scope>NUCLEOTIDE SEQUENCE [LARGE SCALE GENOMIC DNA]</scope>
    <source>
        <strain evidence="1">AR-01</strain>
    </source>
</reference>
<dbReference type="Proteomes" id="UP000823775">
    <property type="component" value="Unassembled WGS sequence"/>
</dbReference>
<comment type="caution">
    <text evidence="1">The sequence shown here is derived from an EMBL/GenBank/DDBJ whole genome shotgun (WGS) entry which is preliminary data.</text>
</comment>
<dbReference type="EMBL" id="JACEIK010000712">
    <property type="protein sequence ID" value="MCD7461250.1"/>
    <property type="molecule type" value="Genomic_DNA"/>
</dbReference>
<accession>A0ABS8SQY4</accession>
<keyword evidence="2" id="KW-1185">Reference proteome</keyword>
<evidence type="ECO:0000313" key="2">
    <source>
        <dbReference type="Proteomes" id="UP000823775"/>
    </source>
</evidence>
<sequence length="152" mass="17295">MSSFSGSIHTGDYIRFVNDQCQFWHSEQAAKGLLHERGFIMQDVVEKASEFYSRLQELEWGSLVKDLCKVNEAWIILTPAAINNALGLPYPPEDALKAQDDENGQWLVDTLVVEEQRASTSWGITRTDIQSTHFTVEVINVNNKKSITQYNM</sequence>
<protein>
    <submittedName>
        <fullName evidence="1">Uncharacterized protein</fullName>
    </submittedName>
</protein>